<dbReference type="STRING" id="336292.SAMN05660710_00335"/>
<dbReference type="InterPro" id="IPR005175">
    <property type="entry name" value="PPC_dom"/>
</dbReference>
<gene>
    <name evidence="2" type="ORF">SAMN05660710_00335</name>
</gene>
<dbReference type="PROSITE" id="PS51742">
    <property type="entry name" value="PPC"/>
    <property type="match status" value="1"/>
</dbReference>
<evidence type="ECO:0000313" key="3">
    <source>
        <dbReference type="Proteomes" id="UP000199502"/>
    </source>
</evidence>
<dbReference type="AlphaFoldDB" id="A0A1G5BZH3"/>
<dbReference type="EMBL" id="FMVT01000001">
    <property type="protein sequence ID" value="SCX95454.1"/>
    <property type="molecule type" value="Genomic_DNA"/>
</dbReference>
<proteinExistence type="predicted"/>
<dbReference type="Gene3D" id="3.30.1330.80">
    <property type="entry name" value="Hypothetical protein, similar to alpha- acetolactate decarboxylase, domain 2"/>
    <property type="match status" value="1"/>
</dbReference>
<dbReference type="RefSeq" id="WP_139165871.1">
    <property type="nucleotide sequence ID" value="NZ_FMVT01000001.1"/>
</dbReference>
<name>A0A1G5BZH3_9RHOB</name>
<dbReference type="Proteomes" id="UP000199502">
    <property type="component" value="Unassembled WGS sequence"/>
</dbReference>
<sequence>MSLPHLTHPGPVTGPRLEALPARAHPLTLRLRAGRPIFTAATEALAAAGFTAGYLRLDGAVLSPVVHVIPAPAPGDGRVAWFSAPRHLARARVGAGGLHVGTDNGRPFCHCHGVWSGVDAPPVMGHLLGDESLLAEDVVVVGWGLSGAAFRREHDPETRFPIFAPVPAPLIAGGRPAWLCRLRPNEDLARAIHSLNLPQARIEGIGSLIGARFLIEPPVPGEAAEFLIEAGVVGPDGLRLQIAATGLDGRLRRGLLAPGRNPVCVTAELLLLPGG</sequence>
<keyword evidence="3" id="KW-1185">Reference proteome</keyword>
<accession>A0A1G5BZH3</accession>
<reference evidence="2 3" key="1">
    <citation type="submission" date="2016-10" db="EMBL/GenBank/DDBJ databases">
        <authorList>
            <person name="de Groot N.N."/>
        </authorList>
    </citation>
    <scope>NUCLEOTIDE SEQUENCE [LARGE SCALE GENOMIC DNA]</scope>
    <source>
        <strain evidence="2 3">CGMCC 1.8925</strain>
    </source>
</reference>
<organism evidence="2 3">
    <name type="scientific">Paracoccus tibetensis</name>
    <dbReference type="NCBI Taxonomy" id="336292"/>
    <lineage>
        <taxon>Bacteria</taxon>
        <taxon>Pseudomonadati</taxon>
        <taxon>Pseudomonadota</taxon>
        <taxon>Alphaproteobacteria</taxon>
        <taxon>Rhodobacterales</taxon>
        <taxon>Paracoccaceae</taxon>
        <taxon>Paracoccus</taxon>
    </lineage>
</organism>
<feature type="domain" description="PPC" evidence="1">
    <location>
        <begin position="21"/>
        <end position="166"/>
    </location>
</feature>
<dbReference type="SUPFAM" id="SSF117856">
    <property type="entry name" value="AF0104/ALDC/Ptd012-like"/>
    <property type="match status" value="2"/>
</dbReference>
<evidence type="ECO:0000259" key="1">
    <source>
        <dbReference type="PROSITE" id="PS51742"/>
    </source>
</evidence>
<protein>
    <recommendedName>
        <fullName evidence="1">PPC domain-containing protein</fullName>
    </recommendedName>
</protein>
<evidence type="ECO:0000313" key="2">
    <source>
        <dbReference type="EMBL" id="SCX95454.1"/>
    </source>
</evidence>
<dbReference type="OrthoDB" id="8720942at2"/>